<dbReference type="InterPro" id="IPR036038">
    <property type="entry name" value="Aminotransferase-like"/>
</dbReference>
<comment type="similarity">
    <text evidence="1">Belongs to the class-IV pyridoxal-phosphate-dependent aminotransferase family.</text>
</comment>
<accession>A0A6B1F985</accession>
<reference evidence="3" key="1">
    <citation type="submission" date="2019-09" db="EMBL/GenBank/DDBJ databases">
        <title>Characterisation of the sponge microbiome using genome-centric metagenomics.</title>
        <authorList>
            <person name="Engelberts J.P."/>
            <person name="Robbins S.J."/>
            <person name="De Goeij J.M."/>
            <person name="Aranda M."/>
            <person name="Bell S.C."/>
            <person name="Webster N.S."/>
        </authorList>
    </citation>
    <scope>NUCLEOTIDE SEQUENCE</scope>
    <source>
        <strain evidence="3">SB0676_bin_10</strain>
    </source>
</reference>
<dbReference type="CDD" id="cd00449">
    <property type="entry name" value="PLPDE_IV"/>
    <property type="match status" value="1"/>
</dbReference>
<dbReference type="Gene3D" id="3.20.10.10">
    <property type="entry name" value="D-amino Acid Aminotransferase, subunit A, domain 2"/>
    <property type="match status" value="1"/>
</dbReference>
<dbReference type="GO" id="GO:0008483">
    <property type="term" value="F:transaminase activity"/>
    <property type="evidence" value="ECO:0007669"/>
    <property type="project" value="UniProtKB-KW"/>
</dbReference>
<sequence>MRLPVLAGPGWQPGQQYHDPQRDPEGLSLAGPRRLWHCLRFGPSRRGPGNGPQNGPPAPVAAARAVSGPPAESLAWFAGRWDQPQRLAVPLDDRGLNLADGVFETLLWRSDGPVLWPQHWQRLQRSCALLGLAPEPDVARIQALAAEGFRCLGSSSGQAALRITVSRGPGERGLALPQPQQPRLWLQLHAVTPCFAPVDVITSRLVRRHGDCASSRCKTLNYTDAVIARREAGMAAADDALLLSSTGHYSCATAANLWVQREMNWLTPSLDQGCLPGIMRGQLLQHPTSHEAPISRQTLLDGGGLLLNSISCRPIRSLDGHAPRRQLSPQEAGRLFAQLCSSDY</sequence>
<feature type="region of interest" description="Disordered" evidence="2">
    <location>
        <begin position="1"/>
        <end position="26"/>
    </location>
</feature>
<evidence type="ECO:0000256" key="1">
    <source>
        <dbReference type="ARBA" id="ARBA00009320"/>
    </source>
</evidence>
<gene>
    <name evidence="3" type="ORF">F4162_00280</name>
</gene>
<protein>
    <submittedName>
        <fullName evidence="3">Aminotransferase class IV</fullName>
    </submittedName>
</protein>
<dbReference type="SUPFAM" id="SSF56752">
    <property type="entry name" value="D-aminoacid aminotransferase-like PLP-dependent enzymes"/>
    <property type="match status" value="1"/>
</dbReference>
<dbReference type="InterPro" id="IPR050571">
    <property type="entry name" value="Class-IV_PLP-Dep_Aminotrnsfr"/>
</dbReference>
<organism evidence="3">
    <name type="scientific">Synechococcus sp. SB0676_bin_10</name>
    <dbReference type="NCBI Taxonomy" id="2604869"/>
    <lineage>
        <taxon>Bacteria</taxon>
        <taxon>Bacillati</taxon>
        <taxon>Cyanobacteriota</taxon>
        <taxon>Cyanophyceae</taxon>
        <taxon>Synechococcales</taxon>
        <taxon>Synechococcaceae</taxon>
        <taxon>Synechococcus</taxon>
    </lineage>
</organism>
<comment type="caution">
    <text evidence="3">The sequence shown here is derived from an EMBL/GenBank/DDBJ whole genome shotgun (WGS) entry which is preliminary data.</text>
</comment>
<dbReference type="PANTHER" id="PTHR42743:SF11">
    <property type="entry name" value="AMINODEOXYCHORISMATE LYASE"/>
    <property type="match status" value="1"/>
</dbReference>
<keyword evidence="3" id="KW-0032">Aminotransferase</keyword>
<dbReference type="InterPro" id="IPR001544">
    <property type="entry name" value="Aminotrans_IV"/>
</dbReference>
<proteinExistence type="inferred from homology"/>
<dbReference type="AlphaFoldDB" id="A0A6B1F985"/>
<dbReference type="GO" id="GO:0046394">
    <property type="term" value="P:carboxylic acid biosynthetic process"/>
    <property type="evidence" value="ECO:0007669"/>
    <property type="project" value="UniProtKB-ARBA"/>
</dbReference>
<dbReference type="InterPro" id="IPR043131">
    <property type="entry name" value="BCAT-like_N"/>
</dbReference>
<evidence type="ECO:0000256" key="2">
    <source>
        <dbReference type="SAM" id="MobiDB-lite"/>
    </source>
</evidence>
<keyword evidence="3" id="KW-0808">Transferase</keyword>
<dbReference type="Gene3D" id="3.30.470.10">
    <property type="match status" value="1"/>
</dbReference>
<feature type="region of interest" description="Disordered" evidence="2">
    <location>
        <begin position="41"/>
        <end position="65"/>
    </location>
</feature>
<feature type="compositionally biased region" description="Low complexity" evidence="2">
    <location>
        <begin position="42"/>
        <end position="53"/>
    </location>
</feature>
<dbReference type="Pfam" id="PF01063">
    <property type="entry name" value="Aminotran_4"/>
    <property type="match status" value="1"/>
</dbReference>
<evidence type="ECO:0000313" key="3">
    <source>
        <dbReference type="EMBL" id="MYG37483.1"/>
    </source>
</evidence>
<dbReference type="PANTHER" id="PTHR42743">
    <property type="entry name" value="AMINO-ACID AMINOTRANSFERASE"/>
    <property type="match status" value="1"/>
</dbReference>
<name>A0A6B1F985_9SYNE</name>
<dbReference type="InterPro" id="IPR043132">
    <property type="entry name" value="BCAT-like_C"/>
</dbReference>
<dbReference type="EMBL" id="VYDO01000011">
    <property type="protein sequence ID" value="MYG37483.1"/>
    <property type="molecule type" value="Genomic_DNA"/>
</dbReference>